<dbReference type="GO" id="GO:0046872">
    <property type="term" value="F:metal ion binding"/>
    <property type="evidence" value="ECO:0007669"/>
    <property type="project" value="UniProtKB-KW"/>
</dbReference>
<organism evidence="8 9">
    <name type="scientific">Streptomyces buecherae</name>
    <dbReference type="NCBI Taxonomy" id="2763006"/>
    <lineage>
        <taxon>Bacteria</taxon>
        <taxon>Bacillati</taxon>
        <taxon>Actinomycetota</taxon>
        <taxon>Actinomycetes</taxon>
        <taxon>Kitasatosporales</taxon>
        <taxon>Streptomycetaceae</taxon>
        <taxon>Streptomyces</taxon>
    </lineage>
</organism>
<keyword evidence="9" id="KW-1185">Reference proteome</keyword>
<dbReference type="GO" id="GO:0004659">
    <property type="term" value="F:prenyltransferase activity"/>
    <property type="evidence" value="ECO:0007669"/>
    <property type="project" value="InterPro"/>
</dbReference>
<name>A0A7H8NKL0_9ACTN</name>
<dbReference type="InterPro" id="IPR008949">
    <property type="entry name" value="Isoprenoid_synthase_dom_sf"/>
</dbReference>
<evidence type="ECO:0000256" key="3">
    <source>
        <dbReference type="ARBA" id="ARBA00022679"/>
    </source>
</evidence>
<feature type="region of interest" description="Disordered" evidence="7">
    <location>
        <begin position="1"/>
        <end position="58"/>
    </location>
</feature>
<accession>A0A7H8NKL0</accession>
<dbReference type="SFLD" id="SFLDS00005">
    <property type="entry name" value="Isoprenoid_Synthase_Type_I"/>
    <property type="match status" value="1"/>
</dbReference>
<sequence>MAADLPRGPRAGPLGAPAFGARPAPGSAPPERDVDDDPDAVDDDPYAVDDDPYAVDDDPYAVDDDVVGAVNRELERLLAAGLARCRDQDPVFAEDIAERIARFTVQGGRRIRSRLVWWALRACGGGGTGRAGAGLRMAAALELIQTCALVHDDLMDAAPLRRGAPSLHADVTHQYAGAAPGPAARQLGASAAVLAGDLALVWADDAVAGLLLDGRLPPHTAHRLHEVWRGMRTEMVAGQYLDVQGQATAALSPTRALRAARLKSAHYTVERPLHFGAVLAGADTDTTRALRLAGRRAGLAFQLRDDLDDLFADPRTTGKPTGGDVRQGKPTYLLAVAHALAGRAGDRAALDLLEHAVGRTDLTGAELDGLRARLVAVGARDLVQAKIARLARQSLRHLDAADLEPYAATQLRRLLAETTGTPPEAPAPPGQQPAPPPAGPDKAPPTGPEQEGAR</sequence>
<evidence type="ECO:0000256" key="7">
    <source>
        <dbReference type="SAM" id="MobiDB-lite"/>
    </source>
</evidence>
<keyword evidence="3 6" id="KW-0808">Transferase</keyword>
<dbReference type="Proteomes" id="UP000509303">
    <property type="component" value="Chromosome"/>
</dbReference>
<comment type="similarity">
    <text evidence="2 6">Belongs to the FPP/GGPP synthase family.</text>
</comment>
<dbReference type="PANTHER" id="PTHR12001:SF85">
    <property type="entry name" value="SHORT CHAIN ISOPRENYL DIPHOSPHATE SYNTHASE"/>
    <property type="match status" value="1"/>
</dbReference>
<dbReference type="Pfam" id="PF00348">
    <property type="entry name" value="polyprenyl_synt"/>
    <property type="match status" value="1"/>
</dbReference>
<dbReference type="InterPro" id="IPR033749">
    <property type="entry name" value="Polyprenyl_synt_CS"/>
</dbReference>
<dbReference type="CDD" id="cd00685">
    <property type="entry name" value="Trans_IPPS_HT"/>
    <property type="match status" value="1"/>
</dbReference>
<dbReference type="EMBL" id="CP054929">
    <property type="protein sequence ID" value="QKW54980.1"/>
    <property type="molecule type" value="Genomic_DNA"/>
</dbReference>
<dbReference type="PANTHER" id="PTHR12001">
    <property type="entry name" value="GERANYLGERANYL PYROPHOSPHATE SYNTHASE"/>
    <property type="match status" value="1"/>
</dbReference>
<dbReference type="Gene3D" id="1.10.600.10">
    <property type="entry name" value="Farnesyl Diphosphate Synthase"/>
    <property type="match status" value="1"/>
</dbReference>
<feature type="compositionally biased region" description="Pro residues" evidence="7">
    <location>
        <begin position="423"/>
        <end position="447"/>
    </location>
</feature>
<protein>
    <submittedName>
        <fullName evidence="8">Polyprenyl synthetase family protein</fullName>
    </submittedName>
</protein>
<dbReference type="SUPFAM" id="SSF48576">
    <property type="entry name" value="Terpenoid synthases"/>
    <property type="match status" value="1"/>
</dbReference>
<evidence type="ECO:0000256" key="6">
    <source>
        <dbReference type="RuleBase" id="RU004466"/>
    </source>
</evidence>
<dbReference type="AlphaFoldDB" id="A0A7H8NKL0"/>
<keyword evidence="4" id="KW-0479">Metal-binding</keyword>
<dbReference type="InterPro" id="IPR000092">
    <property type="entry name" value="Polyprenyl_synt"/>
</dbReference>
<evidence type="ECO:0000256" key="5">
    <source>
        <dbReference type="ARBA" id="ARBA00022842"/>
    </source>
</evidence>
<evidence type="ECO:0000256" key="4">
    <source>
        <dbReference type="ARBA" id="ARBA00022723"/>
    </source>
</evidence>
<dbReference type="PROSITE" id="PS00723">
    <property type="entry name" value="POLYPRENYL_SYNTHASE_1"/>
    <property type="match status" value="1"/>
</dbReference>
<evidence type="ECO:0000313" key="8">
    <source>
        <dbReference type="EMBL" id="QKW54980.1"/>
    </source>
</evidence>
<feature type="compositionally biased region" description="Acidic residues" evidence="7">
    <location>
        <begin position="33"/>
        <end position="58"/>
    </location>
</feature>
<keyword evidence="5" id="KW-0460">Magnesium</keyword>
<evidence type="ECO:0000313" key="9">
    <source>
        <dbReference type="Proteomes" id="UP000509303"/>
    </source>
</evidence>
<gene>
    <name evidence="8" type="ORF">HUT08_34560</name>
</gene>
<proteinExistence type="inferred from homology"/>
<evidence type="ECO:0000256" key="2">
    <source>
        <dbReference type="ARBA" id="ARBA00006706"/>
    </source>
</evidence>
<dbReference type="GO" id="GO:0008299">
    <property type="term" value="P:isoprenoid biosynthetic process"/>
    <property type="evidence" value="ECO:0007669"/>
    <property type="project" value="InterPro"/>
</dbReference>
<feature type="region of interest" description="Disordered" evidence="7">
    <location>
        <begin position="414"/>
        <end position="454"/>
    </location>
</feature>
<reference evidence="8 9" key="1">
    <citation type="submission" date="2020-06" db="EMBL/GenBank/DDBJ databases">
        <title>Genome mining for natural products.</title>
        <authorList>
            <person name="Zhang B."/>
            <person name="Shi J."/>
            <person name="Ge H."/>
        </authorList>
    </citation>
    <scope>NUCLEOTIDE SEQUENCE [LARGE SCALE GENOMIC DNA]</scope>
    <source>
        <strain evidence="8 9">NA00687</strain>
    </source>
</reference>
<comment type="cofactor">
    <cofactor evidence="1">
        <name>Mg(2+)</name>
        <dbReference type="ChEBI" id="CHEBI:18420"/>
    </cofactor>
</comment>
<feature type="compositionally biased region" description="Low complexity" evidence="7">
    <location>
        <begin position="1"/>
        <end position="25"/>
    </location>
</feature>
<evidence type="ECO:0000256" key="1">
    <source>
        <dbReference type="ARBA" id="ARBA00001946"/>
    </source>
</evidence>